<dbReference type="EMBL" id="PIOC01000019">
    <property type="protein sequence ID" value="RDW17648.1"/>
    <property type="molecule type" value="Genomic_DNA"/>
</dbReference>
<keyword evidence="4" id="KW-1185">Reference proteome</keyword>
<name>A0A3D8PQX2_9BACI</name>
<dbReference type="Gene3D" id="3.40.630.30">
    <property type="match status" value="1"/>
</dbReference>
<evidence type="ECO:0000259" key="2">
    <source>
        <dbReference type="PROSITE" id="PS51186"/>
    </source>
</evidence>
<keyword evidence="1 3" id="KW-0808">Transferase</keyword>
<dbReference type="AlphaFoldDB" id="A0A3D8PQX2"/>
<gene>
    <name evidence="3" type="ORF">CWR48_13770</name>
</gene>
<dbReference type="PROSITE" id="PS51186">
    <property type="entry name" value="GNAT"/>
    <property type="match status" value="1"/>
</dbReference>
<dbReference type="GO" id="GO:0008080">
    <property type="term" value="F:N-acetyltransferase activity"/>
    <property type="evidence" value="ECO:0007669"/>
    <property type="project" value="InterPro"/>
</dbReference>
<accession>A0A3D8PQX2</accession>
<reference evidence="4" key="1">
    <citation type="submission" date="2017-11" db="EMBL/GenBank/DDBJ databases">
        <authorList>
            <person name="Zhu W."/>
        </authorList>
    </citation>
    <scope>NUCLEOTIDE SEQUENCE [LARGE SCALE GENOMIC DNA]</scope>
    <source>
        <strain evidence="4">CAU 1183</strain>
    </source>
</reference>
<comment type="caution">
    <text evidence="3">The sequence shown here is derived from an EMBL/GenBank/DDBJ whole genome shotgun (WGS) entry which is preliminary data.</text>
</comment>
<feature type="domain" description="N-acetyltransferase" evidence="2">
    <location>
        <begin position="1"/>
        <end position="151"/>
    </location>
</feature>
<dbReference type="PANTHER" id="PTHR13947:SF37">
    <property type="entry name" value="LD18367P"/>
    <property type="match status" value="1"/>
</dbReference>
<dbReference type="InterPro" id="IPR050769">
    <property type="entry name" value="NAT_camello-type"/>
</dbReference>
<dbReference type="Proteomes" id="UP000257143">
    <property type="component" value="Unassembled WGS sequence"/>
</dbReference>
<organism evidence="3 4">
    <name type="scientific">Oceanobacillus arenosus</name>
    <dbReference type="NCBI Taxonomy" id="1229153"/>
    <lineage>
        <taxon>Bacteria</taxon>
        <taxon>Bacillati</taxon>
        <taxon>Bacillota</taxon>
        <taxon>Bacilli</taxon>
        <taxon>Bacillales</taxon>
        <taxon>Bacillaceae</taxon>
        <taxon>Oceanobacillus</taxon>
    </lineage>
</organism>
<evidence type="ECO:0000256" key="1">
    <source>
        <dbReference type="ARBA" id="ARBA00022679"/>
    </source>
</evidence>
<dbReference type="CDD" id="cd04301">
    <property type="entry name" value="NAT_SF"/>
    <property type="match status" value="1"/>
</dbReference>
<evidence type="ECO:0000313" key="4">
    <source>
        <dbReference type="Proteomes" id="UP000257143"/>
    </source>
</evidence>
<dbReference type="RefSeq" id="WP_115773895.1">
    <property type="nucleotide sequence ID" value="NZ_PIOC01000019.1"/>
</dbReference>
<dbReference type="OrthoDB" id="162775at2"/>
<dbReference type="InterPro" id="IPR016181">
    <property type="entry name" value="Acyl_CoA_acyltransferase"/>
</dbReference>
<protein>
    <submittedName>
        <fullName evidence="3">GNAT family N-acetyltransferase</fullName>
    </submittedName>
</protein>
<evidence type="ECO:0000313" key="3">
    <source>
        <dbReference type="EMBL" id="RDW17648.1"/>
    </source>
</evidence>
<dbReference type="SUPFAM" id="SSF55729">
    <property type="entry name" value="Acyl-CoA N-acyltransferases (Nat)"/>
    <property type="match status" value="1"/>
</dbReference>
<proteinExistence type="predicted"/>
<dbReference type="Pfam" id="PF00583">
    <property type="entry name" value="Acetyltransf_1"/>
    <property type="match status" value="1"/>
</dbReference>
<dbReference type="PANTHER" id="PTHR13947">
    <property type="entry name" value="GNAT FAMILY N-ACETYLTRANSFERASE"/>
    <property type="match status" value="1"/>
</dbReference>
<dbReference type="InterPro" id="IPR000182">
    <property type="entry name" value="GNAT_dom"/>
</dbReference>
<sequence>MIIEKLTSLEEAPIELLLLADPSRKLVKKYVTAGECFLAKKNNEIIAVYVLLQTKPNTIEIMNIAVAEKEQRKGIGKEIIGHAVEYARKQGYLAIEVGTGNSSIGQLALYQKCGFRIVGINHDFFVRNYEEEIIENGIICRDMIRLERKLT</sequence>